<comment type="caution">
    <text evidence="7">The sequence shown here is derived from an EMBL/GenBank/DDBJ whole genome shotgun (WGS) entry which is preliminary data.</text>
</comment>
<name>A0AAU9L2L1_9STRA</name>
<dbReference type="PANTHER" id="PTHR10015:SF427">
    <property type="entry name" value="HEAT SHOCK FACTOR PROTEIN"/>
    <property type="match status" value="1"/>
</dbReference>
<dbReference type="Gene3D" id="1.10.10.10">
    <property type="entry name" value="Winged helix-like DNA-binding domain superfamily/Winged helix DNA-binding domain"/>
    <property type="match status" value="1"/>
</dbReference>
<proteinExistence type="inferred from homology"/>
<dbReference type="GO" id="GO:0043565">
    <property type="term" value="F:sequence-specific DNA binding"/>
    <property type="evidence" value="ECO:0007669"/>
    <property type="project" value="InterPro"/>
</dbReference>
<dbReference type="Proteomes" id="UP001160483">
    <property type="component" value="Unassembled WGS sequence"/>
</dbReference>
<dbReference type="EMBL" id="CAKLCB010000218">
    <property type="protein sequence ID" value="CAH0516960.1"/>
    <property type="molecule type" value="Genomic_DNA"/>
</dbReference>
<dbReference type="GO" id="GO:0003700">
    <property type="term" value="F:DNA-binding transcription factor activity"/>
    <property type="evidence" value="ECO:0007669"/>
    <property type="project" value="InterPro"/>
</dbReference>
<feature type="compositionally biased region" description="Basic and acidic residues" evidence="5">
    <location>
        <begin position="193"/>
        <end position="204"/>
    </location>
</feature>
<evidence type="ECO:0000313" key="9">
    <source>
        <dbReference type="Proteomes" id="UP001158986"/>
    </source>
</evidence>
<dbReference type="PRINTS" id="PR00056">
    <property type="entry name" value="HSFDOMAIN"/>
</dbReference>
<dbReference type="AlphaFoldDB" id="A0AAU9L2L1"/>
<dbReference type="InterPro" id="IPR036390">
    <property type="entry name" value="WH_DNA-bd_sf"/>
</dbReference>
<dbReference type="PANTHER" id="PTHR10015">
    <property type="entry name" value="HEAT SHOCK TRANSCRIPTION FACTOR"/>
    <property type="match status" value="1"/>
</dbReference>
<evidence type="ECO:0000256" key="2">
    <source>
        <dbReference type="ARBA" id="ARBA00023125"/>
    </source>
</evidence>
<comment type="subcellular location">
    <subcellularLocation>
        <location evidence="1">Nucleus</location>
    </subcellularLocation>
</comment>
<evidence type="ECO:0000256" key="3">
    <source>
        <dbReference type="ARBA" id="ARBA00023242"/>
    </source>
</evidence>
<gene>
    <name evidence="8" type="ORF">PBS001_LOCUS3594</name>
    <name evidence="7" type="ORF">PBS003_LOCUS6489</name>
</gene>
<dbReference type="GO" id="GO:0005634">
    <property type="term" value="C:nucleus"/>
    <property type="evidence" value="ECO:0007669"/>
    <property type="project" value="UniProtKB-SubCell"/>
</dbReference>
<dbReference type="SUPFAM" id="SSF46785">
    <property type="entry name" value="Winged helix' DNA-binding domain"/>
    <property type="match status" value="1"/>
</dbReference>
<comment type="similarity">
    <text evidence="4">Belongs to the HSF family.</text>
</comment>
<evidence type="ECO:0000256" key="4">
    <source>
        <dbReference type="RuleBase" id="RU004020"/>
    </source>
</evidence>
<protein>
    <recommendedName>
        <fullName evidence="6">HSF-type DNA-binding domain-containing protein</fullName>
    </recommendedName>
</protein>
<accession>A0AAU9L2L1</accession>
<dbReference type="InterPro" id="IPR000232">
    <property type="entry name" value="HSF_DNA-bd"/>
</dbReference>
<dbReference type="InterPro" id="IPR036388">
    <property type="entry name" value="WH-like_DNA-bd_sf"/>
</dbReference>
<dbReference type="EMBL" id="CAKKTJ010000321">
    <property type="protein sequence ID" value="CAH0479858.1"/>
    <property type="molecule type" value="Genomic_DNA"/>
</dbReference>
<dbReference type="FunFam" id="1.10.10.10:FF:000286">
    <property type="entry name" value="Heat shock transcription factor"/>
    <property type="match status" value="1"/>
</dbReference>
<dbReference type="SMART" id="SM00415">
    <property type="entry name" value="HSF"/>
    <property type="match status" value="1"/>
</dbReference>
<evidence type="ECO:0000313" key="8">
    <source>
        <dbReference type="EMBL" id="CAH0516960.1"/>
    </source>
</evidence>
<evidence type="ECO:0000256" key="5">
    <source>
        <dbReference type="SAM" id="MobiDB-lite"/>
    </source>
</evidence>
<keyword evidence="3" id="KW-0539">Nucleus</keyword>
<dbReference type="Pfam" id="PF00447">
    <property type="entry name" value="HSF_DNA-bind"/>
    <property type="match status" value="1"/>
</dbReference>
<feature type="region of interest" description="Disordered" evidence="5">
    <location>
        <begin position="1"/>
        <end position="20"/>
    </location>
</feature>
<keyword evidence="2" id="KW-0238">DNA-binding</keyword>
<feature type="domain" description="HSF-type DNA-binding" evidence="6">
    <location>
        <begin position="63"/>
        <end position="168"/>
    </location>
</feature>
<feature type="region of interest" description="Disordered" evidence="5">
    <location>
        <begin position="187"/>
        <end position="208"/>
    </location>
</feature>
<evidence type="ECO:0000259" key="6">
    <source>
        <dbReference type="SMART" id="SM00415"/>
    </source>
</evidence>
<organism evidence="7 10">
    <name type="scientific">Peronospora belbahrii</name>
    <dbReference type="NCBI Taxonomy" id="622444"/>
    <lineage>
        <taxon>Eukaryota</taxon>
        <taxon>Sar</taxon>
        <taxon>Stramenopiles</taxon>
        <taxon>Oomycota</taxon>
        <taxon>Peronosporomycetes</taxon>
        <taxon>Peronosporales</taxon>
        <taxon>Peronosporaceae</taxon>
        <taxon>Peronospora</taxon>
    </lineage>
</organism>
<evidence type="ECO:0000313" key="10">
    <source>
        <dbReference type="Proteomes" id="UP001160483"/>
    </source>
</evidence>
<evidence type="ECO:0000256" key="1">
    <source>
        <dbReference type="ARBA" id="ARBA00004123"/>
    </source>
</evidence>
<reference evidence="7 9" key="1">
    <citation type="submission" date="2021-11" db="EMBL/GenBank/DDBJ databases">
        <authorList>
            <person name="Islam A."/>
            <person name="Islam S."/>
            <person name="Flora M.S."/>
            <person name="Rahman M."/>
            <person name="Ziaur R.M."/>
            <person name="Epstein J.H."/>
            <person name="Hassan M."/>
            <person name="Klassen M."/>
            <person name="Woodard K."/>
            <person name="Webb A."/>
            <person name="Webby R.J."/>
            <person name="El Zowalaty M.E."/>
        </authorList>
    </citation>
    <scope>NUCLEOTIDE SEQUENCE</scope>
    <source>
        <strain evidence="8">Pbs1</strain>
        <strain evidence="7">Pbs3</strain>
    </source>
</reference>
<sequence length="496" mass="55363">MPSAKTVRPSPTDLSRPGSSKRIRLSHTLPSCTKKKQTIKSTMTCLQPTELVILAPATAATCKVPKFLRSLYAILQTEDPHIISWVQNQALTPNCVTAFHILEMARFECEILPKYFKHQKFASFQRQLNNFGFRKWTKTQSSGVCTFSHNCFPPDFSRGKGSKLSIRDQWRQKSTHVIPSIISGFNRQSMKRRSNDKEKSKEEETVSSSSVCRRSMNVQVSHCDDVMDKNDVLPLVEMYQSPNFNATMESKTFRHSQCHQPPLKKWARSNLAMKHDTSDSLACGLEAFCDDAFKQFTLPLLQPHRLVVATGTKRKMTAPALSTPAVSNHNDLESARTSSGFRLSLPPMLNNNSSTSTTFADLSLSNNGLKPFDLKHNEAQALPFPSIGSQYSRNNGAADAAALQGAFLEPWMWDAQTSSSNLELGSFPLEFDCKNDFDCKAEFDWQEGSSATNYEDISSTARSIGILKKEPSYQQDGGASFPNAEEVGLDILLFVE</sequence>
<dbReference type="Proteomes" id="UP001158986">
    <property type="component" value="Unassembled WGS sequence"/>
</dbReference>
<keyword evidence="9" id="KW-1185">Reference proteome</keyword>
<evidence type="ECO:0000313" key="7">
    <source>
        <dbReference type="EMBL" id="CAH0479858.1"/>
    </source>
</evidence>